<comment type="caution">
    <text evidence="1">The sequence shown here is derived from an EMBL/GenBank/DDBJ whole genome shotgun (WGS) entry which is preliminary data.</text>
</comment>
<protein>
    <submittedName>
        <fullName evidence="1">Sugar ABC transporter permease</fullName>
    </submittedName>
</protein>
<dbReference type="Proteomes" id="UP001058074">
    <property type="component" value="Unassembled WGS sequence"/>
</dbReference>
<keyword evidence="2" id="KW-1185">Reference proteome</keyword>
<accession>A0ACB5RDS0</accession>
<gene>
    <name evidence="1" type="ORF">rsdtw13_25090</name>
</gene>
<evidence type="ECO:0000313" key="2">
    <source>
        <dbReference type="Proteomes" id="UP001058074"/>
    </source>
</evidence>
<proteinExistence type="predicted"/>
<reference evidence="1" key="1">
    <citation type="journal article" date="2025" name="Int. J. Syst. Evol. Microbiol.">
        <title>Inconstantimicrobium mannanitabidum sp. nov., a novel member of the family Clostridiaceae isolated from anoxic soil under the treatment of reductive soil disinfestation.</title>
        <authorList>
            <person name="Ueki A."/>
            <person name="Tonouchi A."/>
            <person name="Honma S."/>
            <person name="Kaku N."/>
            <person name="Ueki K."/>
        </authorList>
    </citation>
    <scope>NUCLEOTIDE SEQUENCE</scope>
    <source>
        <strain evidence="1">TW13</strain>
    </source>
</reference>
<organism evidence="1 2">
    <name type="scientific">Inconstantimicrobium mannanitabidum</name>
    <dbReference type="NCBI Taxonomy" id="1604901"/>
    <lineage>
        <taxon>Bacteria</taxon>
        <taxon>Bacillati</taxon>
        <taxon>Bacillota</taxon>
        <taxon>Clostridia</taxon>
        <taxon>Eubacteriales</taxon>
        <taxon>Clostridiaceae</taxon>
        <taxon>Inconstantimicrobium</taxon>
    </lineage>
</organism>
<evidence type="ECO:0000313" key="1">
    <source>
        <dbReference type="EMBL" id="GKX67251.1"/>
    </source>
</evidence>
<sequence>MAMNNLQTNINTNQSSPQLDLKYKKRLSGREKRELWLQRVFIWLSIIIVVFPVVYIIGISFSKGNAITMDTVFPKELTLDNYKTILSGEKLDFKGAFLRTCIVCAGVGLLQIVMTATSAYAVSKMKFKGRKYGLFSLLILQMFPATMTVSAIFAIVNGHDLQGQLWVLILVLAGGSAFNVWLLKNFMDGIPKELDEAAKVDGASEWQIFTKIILPLARPMIAVMFFFSVQGTYNEFIMSNMILNDPDSQTIMPLLRSYINGQYDTNWTVFAAGSVLASIPLVILFAFLQKYIESGLVAGAVKG</sequence>
<name>A0ACB5RDS0_9CLOT</name>
<dbReference type="EMBL" id="BROD01000001">
    <property type="protein sequence ID" value="GKX67251.1"/>
    <property type="molecule type" value="Genomic_DNA"/>
</dbReference>